<evidence type="ECO:0000313" key="2">
    <source>
        <dbReference type="Proteomes" id="UP000289437"/>
    </source>
</evidence>
<dbReference type="SUPFAM" id="SSF52788">
    <property type="entry name" value="Phosphotyrosine protein phosphatases I"/>
    <property type="match status" value="1"/>
</dbReference>
<evidence type="ECO:0000313" key="1">
    <source>
        <dbReference type="EMBL" id="RXH58482.1"/>
    </source>
</evidence>
<dbReference type="EMBL" id="RDSM01000001">
    <property type="protein sequence ID" value="RXH58482.1"/>
    <property type="molecule type" value="Genomic_DNA"/>
</dbReference>
<proteinExistence type="predicted"/>
<reference evidence="2" key="2">
    <citation type="submission" date="2019-02" db="EMBL/GenBank/DDBJ databases">
        <title>Granulicella sibirica sp. nov., a psychrotolerant acidobacterium isolated from an organic soil layer in forested tundra, West Siberia.</title>
        <authorList>
            <person name="Oshkin I.Y."/>
            <person name="Kulichevskaya I.S."/>
            <person name="Rijpstra W.I.C."/>
            <person name="Sinninghe Damste J.S."/>
            <person name="Rakitin A.L."/>
            <person name="Ravin N.V."/>
            <person name="Dedysh S.N."/>
        </authorList>
    </citation>
    <scope>NUCLEOTIDE SEQUENCE [LARGE SCALE GENOMIC DNA]</scope>
    <source>
        <strain evidence="2">AF10</strain>
    </source>
</reference>
<comment type="caution">
    <text evidence="1">The sequence shown here is derived from an EMBL/GenBank/DDBJ whole genome shotgun (WGS) entry which is preliminary data.</text>
</comment>
<gene>
    <name evidence="1" type="ORF">GRAN_1792</name>
</gene>
<dbReference type="Proteomes" id="UP000289437">
    <property type="component" value="Unassembled WGS sequence"/>
</dbReference>
<protein>
    <submittedName>
        <fullName evidence="1">Cellular communication/signal transduction</fullName>
    </submittedName>
</protein>
<dbReference type="AlphaFoldDB" id="A0A4Q0T683"/>
<accession>A0A4Q0T683</accession>
<keyword evidence="2" id="KW-1185">Reference proteome</keyword>
<name>A0A4Q0T683_9BACT</name>
<sequence length="69" mass="8353">MTPVSADLIEWADIVFPMEGAHLRRLNWRFPVQMRQKRAIVLNIRDDYDFMDPDLIELLRSRLRTHIEM</sequence>
<organism evidence="1 2">
    <name type="scientific">Granulicella sibirica</name>
    <dbReference type="NCBI Taxonomy" id="2479048"/>
    <lineage>
        <taxon>Bacteria</taxon>
        <taxon>Pseudomonadati</taxon>
        <taxon>Acidobacteriota</taxon>
        <taxon>Terriglobia</taxon>
        <taxon>Terriglobales</taxon>
        <taxon>Acidobacteriaceae</taxon>
        <taxon>Granulicella</taxon>
    </lineage>
</organism>
<reference evidence="1 2" key="1">
    <citation type="submission" date="2018-11" db="EMBL/GenBank/DDBJ databases">
        <authorList>
            <person name="Mardanov A.V."/>
            <person name="Ravin N.V."/>
            <person name="Dedysh S.N."/>
        </authorList>
    </citation>
    <scope>NUCLEOTIDE SEQUENCE [LARGE SCALE GENOMIC DNA]</scope>
    <source>
        <strain evidence="1 2">AF10</strain>
    </source>
</reference>
<dbReference type="InterPro" id="IPR036196">
    <property type="entry name" value="Ptyr_pPase_sf"/>
</dbReference>